<dbReference type="GO" id="GO:0045892">
    <property type="term" value="P:negative regulation of DNA-templated transcription"/>
    <property type="evidence" value="ECO:0007669"/>
    <property type="project" value="TreeGrafter"/>
</dbReference>
<dbReference type="GO" id="GO:0000976">
    <property type="term" value="F:transcription cis-regulatory region binding"/>
    <property type="evidence" value="ECO:0007669"/>
    <property type="project" value="TreeGrafter"/>
</dbReference>
<dbReference type="PANTHER" id="PTHR33202">
    <property type="entry name" value="ZINC UPTAKE REGULATION PROTEIN"/>
    <property type="match status" value="1"/>
</dbReference>
<dbReference type="EMBL" id="DXBM01000023">
    <property type="protein sequence ID" value="HIZ45859.1"/>
    <property type="molecule type" value="Genomic_DNA"/>
</dbReference>
<evidence type="ECO:0000256" key="6">
    <source>
        <dbReference type="ARBA" id="ARBA00023163"/>
    </source>
</evidence>
<feature type="binding site" evidence="7">
    <location>
        <position position="81"/>
    </location>
    <ligand>
        <name>Zn(2+)</name>
        <dbReference type="ChEBI" id="CHEBI:29105"/>
    </ligand>
</feature>
<comment type="cofactor">
    <cofactor evidence="7">
        <name>Zn(2+)</name>
        <dbReference type="ChEBI" id="CHEBI:29105"/>
    </cofactor>
    <text evidence="7">Binds 1 zinc ion per subunit.</text>
</comment>
<keyword evidence="4" id="KW-0805">Transcription regulation</keyword>
<dbReference type="InterPro" id="IPR002481">
    <property type="entry name" value="FUR"/>
</dbReference>
<feature type="binding site" evidence="7">
    <location>
        <position position="124"/>
    </location>
    <ligand>
        <name>Zn(2+)</name>
        <dbReference type="ChEBI" id="CHEBI:29105"/>
    </ligand>
</feature>
<feature type="binding site" evidence="7">
    <location>
        <position position="121"/>
    </location>
    <ligand>
        <name>Zn(2+)</name>
        <dbReference type="ChEBI" id="CHEBI:29105"/>
    </ligand>
</feature>
<evidence type="ECO:0000313" key="9">
    <source>
        <dbReference type="EMBL" id="HIZ45859.1"/>
    </source>
</evidence>
<evidence type="ECO:0000256" key="3">
    <source>
        <dbReference type="ARBA" id="ARBA00022833"/>
    </source>
</evidence>
<dbReference type="GO" id="GO:0003700">
    <property type="term" value="F:DNA-binding transcription factor activity"/>
    <property type="evidence" value="ECO:0007669"/>
    <property type="project" value="InterPro"/>
</dbReference>
<keyword evidence="3 7" id="KW-0862">Zinc</keyword>
<comment type="caution">
    <text evidence="9">The sequence shown here is derived from an EMBL/GenBank/DDBJ whole genome shotgun (WGS) entry which is preliminary data.</text>
</comment>
<evidence type="ECO:0000256" key="7">
    <source>
        <dbReference type="PIRSR" id="PIRSR602481-1"/>
    </source>
</evidence>
<evidence type="ECO:0000256" key="8">
    <source>
        <dbReference type="PIRSR" id="PIRSR602481-2"/>
    </source>
</evidence>
<comment type="cofactor">
    <cofactor evidence="8">
        <name>Mn(2+)</name>
        <dbReference type="ChEBI" id="CHEBI:29035"/>
    </cofactor>
    <cofactor evidence="8">
        <name>Fe(2+)</name>
        <dbReference type="ChEBI" id="CHEBI:29033"/>
    </cofactor>
    <text evidence="8">Binds 1 Mn(2+) or Fe(2+) ion per subunit.</text>
</comment>
<organism evidence="9 10">
    <name type="scientific">Candidatus Olsenella pullistercoris</name>
    <dbReference type="NCBI Taxonomy" id="2838712"/>
    <lineage>
        <taxon>Bacteria</taxon>
        <taxon>Bacillati</taxon>
        <taxon>Actinomycetota</taxon>
        <taxon>Coriobacteriia</taxon>
        <taxon>Coriobacteriales</taxon>
        <taxon>Atopobiaceae</taxon>
        <taxon>Olsenella</taxon>
    </lineage>
</organism>
<dbReference type="GO" id="GO:1900376">
    <property type="term" value="P:regulation of secondary metabolite biosynthetic process"/>
    <property type="evidence" value="ECO:0007669"/>
    <property type="project" value="TreeGrafter"/>
</dbReference>
<dbReference type="PANTHER" id="PTHR33202:SF7">
    <property type="entry name" value="FERRIC UPTAKE REGULATION PROTEIN"/>
    <property type="match status" value="1"/>
</dbReference>
<accession>A0A9D2EXT0</accession>
<keyword evidence="6" id="KW-0804">Transcription</keyword>
<keyword evidence="2" id="KW-0678">Repressor</keyword>
<gene>
    <name evidence="9" type="ORF">IAA19_02415</name>
</gene>
<sequence>MTSRNTVQRSIIEGELRQLTNHPTADEVYEAVHAEHPTISKATVYRTLSRLSDEGIIGHVRINNGADRFDHQSFLHYHVRCVRCGKVDDVMIPVLGGIDEAAARISGYEVSGHTLQFDGICPACQASEASTAERPCA</sequence>
<dbReference type="InterPro" id="IPR036390">
    <property type="entry name" value="WH_DNA-bd_sf"/>
</dbReference>
<dbReference type="SUPFAM" id="SSF46785">
    <property type="entry name" value="Winged helix' DNA-binding domain"/>
    <property type="match status" value="1"/>
</dbReference>
<keyword evidence="8" id="KW-0408">Iron</keyword>
<comment type="similarity">
    <text evidence="1">Belongs to the Fur family.</text>
</comment>
<dbReference type="GO" id="GO:0008270">
    <property type="term" value="F:zinc ion binding"/>
    <property type="evidence" value="ECO:0007669"/>
    <property type="project" value="TreeGrafter"/>
</dbReference>
<evidence type="ECO:0000256" key="2">
    <source>
        <dbReference type="ARBA" id="ARBA00022491"/>
    </source>
</evidence>
<feature type="binding site" evidence="7">
    <location>
        <position position="84"/>
    </location>
    <ligand>
        <name>Zn(2+)</name>
        <dbReference type="ChEBI" id="CHEBI:29105"/>
    </ligand>
</feature>
<proteinExistence type="inferred from homology"/>
<dbReference type="InterPro" id="IPR036388">
    <property type="entry name" value="WH-like_DNA-bd_sf"/>
</dbReference>
<evidence type="ECO:0000256" key="5">
    <source>
        <dbReference type="ARBA" id="ARBA00023125"/>
    </source>
</evidence>
<dbReference type="Gene3D" id="3.30.1490.190">
    <property type="match status" value="1"/>
</dbReference>
<dbReference type="Gene3D" id="1.10.10.10">
    <property type="entry name" value="Winged helix-like DNA-binding domain superfamily/Winged helix DNA-binding domain"/>
    <property type="match status" value="1"/>
</dbReference>
<reference evidence="9" key="1">
    <citation type="journal article" date="2021" name="PeerJ">
        <title>Extensive microbial diversity within the chicken gut microbiome revealed by metagenomics and culture.</title>
        <authorList>
            <person name="Gilroy R."/>
            <person name="Ravi A."/>
            <person name="Getino M."/>
            <person name="Pursley I."/>
            <person name="Horton D.L."/>
            <person name="Alikhan N.F."/>
            <person name="Baker D."/>
            <person name="Gharbi K."/>
            <person name="Hall N."/>
            <person name="Watson M."/>
            <person name="Adriaenssens E.M."/>
            <person name="Foster-Nyarko E."/>
            <person name="Jarju S."/>
            <person name="Secka A."/>
            <person name="Antonio M."/>
            <person name="Oren A."/>
            <person name="Chaudhuri R.R."/>
            <person name="La Ragione R."/>
            <person name="Hildebrand F."/>
            <person name="Pallen M.J."/>
        </authorList>
    </citation>
    <scope>NUCLEOTIDE SEQUENCE</scope>
    <source>
        <strain evidence="9">ChiHjej12B11-14209</strain>
    </source>
</reference>
<dbReference type="CDD" id="cd07153">
    <property type="entry name" value="Fur_like"/>
    <property type="match status" value="1"/>
</dbReference>
<dbReference type="InterPro" id="IPR043135">
    <property type="entry name" value="Fur_C"/>
</dbReference>
<keyword evidence="5" id="KW-0238">DNA-binding</keyword>
<evidence type="ECO:0000313" key="10">
    <source>
        <dbReference type="Proteomes" id="UP000824062"/>
    </source>
</evidence>
<evidence type="ECO:0000256" key="4">
    <source>
        <dbReference type="ARBA" id="ARBA00023015"/>
    </source>
</evidence>
<evidence type="ECO:0000256" key="1">
    <source>
        <dbReference type="ARBA" id="ARBA00007957"/>
    </source>
</evidence>
<name>A0A9D2EXT0_9ACTN</name>
<dbReference type="Proteomes" id="UP000824062">
    <property type="component" value="Unassembled WGS sequence"/>
</dbReference>
<reference evidence="9" key="2">
    <citation type="submission" date="2021-04" db="EMBL/GenBank/DDBJ databases">
        <authorList>
            <person name="Gilroy R."/>
        </authorList>
    </citation>
    <scope>NUCLEOTIDE SEQUENCE</scope>
    <source>
        <strain evidence="9">ChiHjej12B11-14209</strain>
    </source>
</reference>
<protein>
    <submittedName>
        <fullName evidence="9">Transcriptional repressor</fullName>
    </submittedName>
</protein>
<keyword evidence="7" id="KW-0479">Metal-binding</keyword>
<dbReference type="AlphaFoldDB" id="A0A9D2EXT0"/>
<dbReference type="Pfam" id="PF01475">
    <property type="entry name" value="FUR"/>
    <property type="match status" value="1"/>
</dbReference>
<feature type="binding site" evidence="8">
    <location>
        <position position="113"/>
    </location>
    <ligand>
        <name>Fe cation</name>
        <dbReference type="ChEBI" id="CHEBI:24875"/>
    </ligand>
</feature>